<evidence type="ECO:0000313" key="1">
    <source>
        <dbReference type="EMBL" id="MBD1602528.1"/>
    </source>
</evidence>
<comment type="caution">
    <text evidence="1">The sequence shown here is derived from an EMBL/GenBank/DDBJ whole genome shotgun (WGS) entry which is preliminary data.</text>
</comment>
<feature type="non-terminal residue" evidence="1">
    <location>
        <position position="1"/>
    </location>
</feature>
<organism evidence="1 2">
    <name type="scientific">Pseudomonas typographi</name>
    <dbReference type="NCBI Taxonomy" id="2715964"/>
    <lineage>
        <taxon>Bacteria</taxon>
        <taxon>Pseudomonadati</taxon>
        <taxon>Pseudomonadota</taxon>
        <taxon>Gammaproteobacteria</taxon>
        <taxon>Pseudomonadales</taxon>
        <taxon>Pseudomonadaceae</taxon>
        <taxon>Pseudomonas</taxon>
    </lineage>
</organism>
<accession>A0ABR7ZB50</accession>
<gene>
    <name evidence="1" type="ORF">HAQ05_28080</name>
</gene>
<protein>
    <submittedName>
        <fullName evidence="1">Uncharacterized protein</fullName>
    </submittedName>
</protein>
<dbReference type="EMBL" id="JAAOCA010000128">
    <property type="protein sequence ID" value="MBD1602528.1"/>
    <property type="molecule type" value="Genomic_DNA"/>
</dbReference>
<keyword evidence="2" id="KW-1185">Reference proteome</keyword>
<dbReference type="Proteomes" id="UP000805841">
    <property type="component" value="Unassembled WGS sequence"/>
</dbReference>
<proteinExistence type="predicted"/>
<evidence type="ECO:0000313" key="2">
    <source>
        <dbReference type="Proteomes" id="UP000805841"/>
    </source>
</evidence>
<sequence>QAHLDAAAQEHGYDNLMTAISYADEPTVARFQADGKAFRAWRSLVWEYAYEQLSAVEAGTREVPTLEAFLAELPVLEVPA</sequence>
<name>A0ABR7ZB50_9PSED</name>
<dbReference type="RefSeq" id="WP_190427681.1">
    <property type="nucleotide sequence ID" value="NZ_JAAOCA010000128.1"/>
</dbReference>
<reference evidence="1 2" key="1">
    <citation type="journal article" date="2020" name="Insects">
        <title>Bacteria Belonging to Pseudomonas typographi sp. nov. from the Bark Beetle Ips typographus Have Genomic Potential to Aid in the Host Ecology.</title>
        <authorList>
            <person name="Peral-Aranega E."/>
            <person name="Saati-Santamaria Z."/>
            <person name="Kolarik M."/>
            <person name="Rivas R."/>
            <person name="Garcia-Fraile P."/>
        </authorList>
    </citation>
    <scope>NUCLEOTIDE SEQUENCE [LARGE SCALE GENOMIC DNA]</scope>
    <source>
        <strain evidence="1 2">CA3A</strain>
    </source>
</reference>